<protein>
    <submittedName>
        <fullName evidence="1">Uncharacterized protein</fullName>
    </submittedName>
</protein>
<name>A0A0F8YXH7_9ZZZZ</name>
<proteinExistence type="predicted"/>
<accession>A0A0F8YXH7</accession>
<organism evidence="1">
    <name type="scientific">marine sediment metagenome</name>
    <dbReference type="NCBI Taxonomy" id="412755"/>
    <lineage>
        <taxon>unclassified sequences</taxon>
        <taxon>metagenomes</taxon>
        <taxon>ecological metagenomes</taxon>
    </lineage>
</organism>
<gene>
    <name evidence="1" type="ORF">LCGC14_2842580</name>
</gene>
<feature type="non-terminal residue" evidence="1">
    <location>
        <position position="34"/>
    </location>
</feature>
<comment type="caution">
    <text evidence="1">The sequence shown here is derived from an EMBL/GenBank/DDBJ whole genome shotgun (WGS) entry which is preliminary data.</text>
</comment>
<reference evidence="1" key="1">
    <citation type="journal article" date="2015" name="Nature">
        <title>Complex archaea that bridge the gap between prokaryotes and eukaryotes.</title>
        <authorList>
            <person name="Spang A."/>
            <person name="Saw J.H."/>
            <person name="Jorgensen S.L."/>
            <person name="Zaremba-Niedzwiedzka K."/>
            <person name="Martijn J."/>
            <person name="Lind A.E."/>
            <person name="van Eijk R."/>
            <person name="Schleper C."/>
            <person name="Guy L."/>
            <person name="Ettema T.J."/>
        </authorList>
    </citation>
    <scope>NUCLEOTIDE SEQUENCE</scope>
</reference>
<dbReference type="AlphaFoldDB" id="A0A0F8YXH7"/>
<evidence type="ECO:0000313" key="1">
    <source>
        <dbReference type="EMBL" id="KKK78535.1"/>
    </source>
</evidence>
<sequence>MSIDYEEMRRLGVTPITLPQSVFLSRQVAAAGTA</sequence>
<dbReference type="EMBL" id="LAZR01054450">
    <property type="protein sequence ID" value="KKK78535.1"/>
    <property type="molecule type" value="Genomic_DNA"/>
</dbReference>